<dbReference type="Gene3D" id="3.30.2320.30">
    <property type="entry name" value="ATP synthase, E subunit, C-terminal"/>
    <property type="match status" value="1"/>
</dbReference>
<dbReference type="Gene3D" id="1.20.5.620">
    <property type="entry name" value="F1F0 ATP synthase subunit B, membrane domain"/>
    <property type="match status" value="1"/>
</dbReference>
<dbReference type="EMBL" id="JASCXX010000018">
    <property type="protein sequence ID" value="MDI6450325.1"/>
    <property type="molecule type" value="Genomic_DNA"/>
</dbReference>
<gene>
    <name evidence="5" type="ORF">QJ522_14790</name>
</gene>
<dbReference type="GO" id="GO:0046961">
    <property type="term" value="F:proton-transporting ATPase activity, rotational mechanism"/>
    <property type="evidence" value="ECO:0007669"/>
    <property type="project" value="InterPro"/>
</dbReference>
<evidence type="ECO:0000256" key="4">
    <source>
        <dbReference type="ARBA" id="ARBA00023065"/>
    </source>
</evidence>
<reference evidence="5" key="1">
    <citation type="submission" date="2023-05" db="EMBL/GenBank/DDBJ databases">
        <title>Anaerotaeda fermentans gen. nov., sp. nov., a novel anaerobic planctomycete of the new family within the order Sedimentisphaerales isolated from Taman Peninsula, Russia.</title>
        <authorList>
            <person name="Khomyakova M.A."/>
            <person name="Merkel A.Y."/>
            <person name="Slobodkin A.I."/>
        </authorList>
    </citation>
    <scope>NUCLEOTIDE SEQUENCE</scope>
    <source>
        <strain evidence="5">M17dextr</strain>
    </source>
</reference>
<comment type="similarity">
    <text evidence="1">Belongs to the V-ATPase E subunit family.</text>
</comment>
<keyword evidence="6" id="KW-1185">Reference proteome</keyword>
<evidence type="ECO:0000256" key="2">
    <source>
        <dbReference type="ARBA" id="ARBA00020756"/>
    </source>
</evidence>
<proteinExistence type="inferred from homology"/>
<protein>
    <recommendedName>
        <fullName evidence="2">V-type ATP synthase subunit E</fullName>
    </recommendedName>
</protein>
<accession>A0AAW6U0A0</accession>
<dbReference type="SUPFAM" id="SSF160527">
    <property type="entry name" value="V-type ATPase subunit E-like"/>
    <property type="match status" value="1"/>
</dbReference>
<evidence type="ECO:0000313" key="6">
    <source>
        <dbReference type="Proteomes" id="UP001431776"/>
    </source>
</evidence>
<evidence type="ECO:0000256" key="3">
    <source>
        <dbReference type="ARBA" id="ARBA00022448"/>
    </source>
</evidence>
<keyword evidence="4" id="KW-0406">Ion transport</keyword>
<dbReference type="AlphaFoldDB" id="A0AAW6U0A0"/>
<keyword evidence="3" id="KW-0813">Transport</keyword>
<comment type="caution">
    <text evidence="5">The sequence shown here is derived from an EMBL/GenBank/DDBJ whole genome shotgun (WGS) entry which is preliminary data.</text>
</comment>
<dbReference type="PANTHER" id="PTHR45715">
    <property type="entry name" value="ATPASE H+-TRANSPORTING V1 SUBUNIT E1A-RELATED"/>
    <property type="match status" value="1"/>
</dbReference>
<dbReference type="Proteomes" id="UP001431776">
    <property type="component" value="Unassembled WGS sequence"/>
</dbReference>
<dbReference type="RefSeq" id="WP_349245733.1">
    <property type="nucleotide sequence ID" value="NZ_JASCXX010000018.1"/>
</dbReference>
<dbReference type="InterPro" id="IPR002842">
    <property type="entry name" value="ATPase_V1_Esu"/>
</dbReference>
<sequence>MEPVEQGITALISGIEADARAEEQKLLADARSAAEEKRHYARQKIESILNEAQSKADEQAESIRRKTLSAVELEIKRRSLEMRDALVHRIMDRVEERFGSMIDEPDYRTTLTNWIVEAAIGLEADAAQVNASHRERPLIDAAMLQRVAERVRAQTGKQVTLTLSEDPPLKGQGVILTTMDGRMAFNNQVRTRMLRKQREIQKQIYDRLFAGRREE</sequence>
<dbReference type="Pfam" id="PF01991">
    <property type="entry name" value="vATP-synt_E"/>
    <property type="match status" value="1"/>
</dbReference>
<evidence type="ECO:0000256" key="1">
    <source>
        <dbReference type="ARBA" id="ARBA00005901"/>
    </source>
</evidence>
<name>A0AAW6U0A0_9BACT</name>
<dbReference type="GO" id="GO:0033178">
    <property type="term" value="C:proton-transporting two-sector ATPase complex, catalytic domain"/>
    <property type="evidence" value="ECO:0007669"/>
    <property type="project" value="InterPro"/>
</dbReference>
<dbReference type="InterPro" id="IPR038495">
    <property type="entry name" value="ATPase_E_C"/>
</dbReference>
<organism evidence="5 6">
    <name type="scientific">Anaerobaca lacustris</name>
    <dbReference type="NCBI Taxonomy" id="3044600"/>
    <lineage>
        <taxon>Bacteria</taxon>
        <taxon>Pseudomonadati</taxon>
        <taxon>Planctomycetota</taxon>
        <taxon>Phycisphaerae</taxon>
        <taxon>Sedimentisphaerales</taxon>
        <taxon>Anaerobacaceae</taxon>
        <taxon>Anaerobaca</taxon>
    </lineage>
</organism>
<evidence type="ECO:0000313" key="5">
    <source>
        <dbReference type="EMBL" id="MDI6450325.1"/>
    </source>
</evidence>